<evidence type="ECO:0000313" key="2">
    <source>
        <dbReference type="EMBL" id="MBK5175490.1"/>
    </source>
</evidence>
<dbReference type="Proteomes" id="UP001296969">
    <property type="component" value="Unassembled WGS sequence"/>
</dbReference>
<dbReference type="EMBL" id="JADRCP010000001">
    <property type="protein sequence ID" value="MBK5175490.1"/>
    <property type="molecule type" value="Genomic_DNA"/>
</dbReference>
<dbReference type="RefSeq" id="WP_228397348.1">
    <property type="nucleotide sequence ID" value="NZ_JADRCP010000001.1"/>
</dbReference>
<accession>A0A9D7FWF5</accession>
<evidence type="ECO:0000313" key="4">
    <source>
        <dbReference type="Proteomes" id="UP001296969"/>
    </source>
</evidence>
<sequence length="267" mass="31336">MTYQLPNYIISANINNPIIDYQWDDQSVEESLTGYKYADEIIRRLEPVSLRGKIAISIAIYEWILGRFNQLTNDPIPYQIAEVAWCANINKYYATYIEYDRDDYLGPINGALWCGFSFLTPMLYVSENISNPTDPDEYRDIYPYDENQWKLGLAYLIPITIHILNAPSLFKNWLDACVIRLLNFYTMPPEGPFDNLFGHKNKKEWLGDYVARELFDLSYNYNPKDAITLLNKFLSRVDYKKNPLLTSIDEFKRLSKGEVKEPYHIIE</sequence>
<keyword evidence="4" id="KW-1185">Reference proteome</keyword>
<gene>
    <name evidence="2" type="ORF">I2492_04015</name>
    <name evidence="1" type="ORF">I2493_04015</name>
</gene>
<reference evidence="2 4" key="1">
    <citation type="submission" date="2020-11" db="EMBL/GenBank/DDBJ databases">
        <title>Insectihabitans protaetiae gen. nov. sp. nov. and Insectihabitans allomyrinae sp. nov., isolated from larvae of Protaetia brevitarsis seulensis and Allomyrina dichotoma, respectively.</title>
        <authorList>
            <person name="Lee S.D."/>
            <person name="Byeon Y.-S."/>
            <person name="Kim S.-M."/>
            <person name="Yang H.L."/>
            <person name="Kim I.S."/>
        </authorList>
    </citation>
    <scope>NUCLEOTIDE SEQUENCE</scope>
    <source>
        <strain evidence="2">CWB-B4</strain>
        <strain evidence="1 4">CWB-B43</strain>
    </source>
</reference>
<evidence type="ECO:0000313" key="1">
    <source>
        <dbReference type="EMBL" id="MBK5072181.1"/>
    </source>
</evidence>
<evidence type="ECO:0000313" key="3">
    <source>
        <dbReference type="Proteomes" id="UP000807542"/>
    </source>
</evidence>
<dbReference type="AlphaFoldDB" id="A0A9D7FWF5"/>
<dbReference type="Proteomes" id="UP000807542">
    <property type="component" value="Unassembled WGS sequence"/>
</dbReference>
<organism evidence="2 3">
    <name type="scientific">Limnobaculum xujianqingii</name>
    <dbReference type="NCBI Taxonomy" id="2738837"/>
    <lineage>
        <taxon>Bacteria</taxon>
        <taxon>Pseudomonadati</taxon>
        <taxon>Pseudomonadota</taxon>
        <taxon>Gammaproteobacteria</taxon>
        <taxon>Enterobacterales</taxon>
        <taxon>Budviciaceae</taxon>
        <taxon>Limnobaculum</taxon>
    </lineage>
</organism>
<proteinExistence type="predicted"/>
<dbReference type="EMBL" id="JADRCQ010000001">
    <property type="protein sequence ID" value="MBK5072181.1"/>
    <property type="molecule type" value="Genomic_DNA"/>
</dbReference>
<name>A0A9D7FWF5_9GAMM</name>
<protein>
    <submittedName>
        <fullName evidence="2">Uncharacterized protein</fullName>
    </submittedName>
</protein>
<comment type="caution">
    <text evidence="2">The sequence shown here is derived from an EMBL/GenBank/DDBJ whole genome shotgun (WGS) entry which is preliminary data.</text>
</comment>